<feature type="region of interest" description="Disordered" evidence="1">
    <location>
        <begin position="1"/>
        <end position="96"/>
    </location>
</feature>
<comment type="caution">
    <text evidence="3">The sequence shown here is derived from an EMBL/GenBank/DDBJ whole genome shotgun (WGS) entry which is preliminary data.</text>
</comment>
<feature type="compositionally biased region" description="Basic and acidic residues" evidence="1">
    <location>
        <begin position="133"/>
        <end position="154"/>
    </location>
</feature>
<evidence type="ECO:0000313" key="4">
    <source>
        <dbReference type="Proteomes" id="UP000324767"/>
    </source>
</evidence>
<dbReference type="AlphaFoldDB" id="A0A5M8PWP9"/>
<dbReference type="GO" id="GO:0031048">
    <property type="term" value="P:regulatory ncRNA-mediated heterochromatin formation"/>
    <property type="evidence" value="ECO:0007669"/>
    <property type="project" value="TreeGrafter"/>
</dbReference>
<gene>
    <name evidence="3" type="ORF">FRX48_02427</name>
</gene>
<dbReference type="GO" id="GO:1904802">
    <property type="term" value="P:RITS complex assembly"/>
    <property type="evidence" value="ECO:0007669"/>
    <property type="project" value="TreeGrafter"/>
</dbReference>
<feature type="compositionally biased region" description="Polar residues" evidence="1">
    <location>
        <begin position="467"/>
        <end position="476"/>
    </location>
</feature>
<evidence type="ECO:0000259" key="2">
    <source>
        <dbReference type="PROSITE" id="PS51505"/>
    </source>
</evidence>
<accession>A0A5M8PWP9</accession>
<dbReference type="PANTHER" id="PTHR47805:SF1">
    <property type="entry name" value="SAGA-ASSOCIATED FACTOR 73"/>
    <property type="match status" value="1"/>
</dbReference>
<feature type="compositionally biased region" description="Gly residues" evidence="1">
    <location>
        <begin position="405"/>
        <end position="423"/>
    </location>
</feature>
<organism evidence="3 4">
    <name type="scientific">Lasallia pustulata</name>
    <dbReference type="NCBI Taxonomy" id="136370"/>
    <lineage>
        <taxon>Eukaryota</taxon>
        <taxon>Fungi</taxon>
        <taxon>Dikarya</taxon>
        <taxon>Ascomycota</taxon>
        <taxon>Pezizomycotina</taxon>
        <taxon>Lecanoromycetes</taxon>
        <taxon>OSLEUM clade</taxon>
        <taxon>Umbilicariomycetidae</taxon>
        <taxon>Umbilicariales</taxon>
        <taxon>Umbilicariaceae</taxon>
        <taxon>Lasallia</taxon>
    </lineage>
</organism>
<dbReference type="Pfam" id="PF08313">
    <property type="entry name" value="SCA7"/>
    <property type="match status" value="1"/>
</dbReference>
<feature type="region of interest" description="Disordered" evidence="1">
    <location>
        <begin position="115"/>
        <end position="246"/>
    </location>
</feature>
<dbReference type="PANTHER" id="PTHR47805">
    <property type="entry name" value="SAGA-ASSOCIATED FACTOR 73"/>
    <property type="match status" value="1"/>
</dbReference>
<proteinExistence type="predicted"/>
<dbReference type="InterPro" id="IPR013243">
    <property type="entry name" value="SCA7_dom"/>
</dbReference>
<dbReference type="InterPro" id="IPR037804">
    <property type="entry name" value="SGF73"/>
</dbReference>
<feature type="compositionally biased region" description="Basic and acidic residues" evidence="1">
    <location>
        <begin position="207"/>
        <end position="228"/>
    </location>
</feature>
<feature type="compositionally biased region" description="Basic and acidic residues" evidence="1">
    <location>
        <begin position="1"/>
        <end position="11"/>
    </location>
</feature>
<dbReference type="GO" id="GO:0000124">
    <property type="term" value="C:SAGA complex"/>
    <property type="evidence" value="ECO:0007669"/>
    <property type="project" value="InterPro"/>
</dbReference>
<dbReference type="GO" id="GO:0006357">
    <property type="term" value="P:regulation of transcription by RNA polymerase II"/>
    <property type="evidence" value="ECO:0007669"/>
    <property type="project" value="TreeGrafter"/>
</dbReference>
<protein>
    <submittedName>
        <fullName evidence="3">SAGA complex component (Sgf73)</fullName>
    </submittedName>
</protein>
<feature type="compositionally biased region" description="Gly residues" evidence="1">
    <location>
        <begin position="438"/>
        <end position="458"/>
    </location>
</feature>
<dbReference type="Proteomes" id="UP000324767">
    <property type="component" value="Unassembled WGS sequence"/>
</dbReference>
<dbReference type="OrthoDB" id="21678at2759"/>
<sequence>MASNDQSRREPIASSSQTSLVDPADVGKRLPKKDTTGKVKLKKTTPKAPKTKDAEGHAPNGDGTPESPTPDSPLVNEIDAELRATFPTGRPLEDKAEQVICKHCKKSVLKAVDTSHVKICIQKKQDRARKKKEAKEAAQRAKEVKEKGEDKDGDATMEDSVTLGRGDGGCIEGSENKVKSAKKSAVKATNSEEGGSAGPKKSKKRKTDGEGGEKEPKRKKAKKDEQPKPKVPKPKGPVDVEKQCGVPLPNGASCARSLTCKSHSMGAKRAVPGRSLPYDMLLAAYQKKNQAKQQKAAIDANAPLADDFDALGPVDSDEEKDAIMAAMARSRAFPLEQHVFVPTRRKYQYVRMKEMLANALGGSRGGGLFATGEVVVGGGRGAVAEGGVMGGGQGVGPGAGGNGGGAGAGGGAGTAGGTAGGGEGEGRRNSHVLQNPGLGPGRQQGGMGQPGQGQGQAQGQGQVRKASISSSAVGGQ</sequence>
<feature type="domain" description="SCA7" evidence="2">
    <location>
        <begin position="231"/>
        <end position="297"/>
    </location>
</feature>
<evidence type="ECO:0000256" key="1">
    <source>
        <dbReference type="SAM" id="MobiDB-lite"/>
    </source>
</evidence>
<dbReference type="EMBL" id="VXIT01000003">
    <property type="protein sequence ID" value="KAA6414065.1"/>
    <property type="molecule type" value="Genomic_DNA"/>
</dbReference>
<dbReference type="PROSITE" id="PS51505">
    <property type="entry name" value="SCA7"/>
    <property type="match status" value="1"/>
</dbReference>
<evidence type="ECO:0000313" key="3">
    <source>
        <dbReference type="EMBL" id="KAA6414065.1"/>
    </source>
</evidence>
<reference evidence="3 4" key="1">
    <citation type="submission" date="2019-09" db="EMBL/GenBank/DDBJ databases">
        <title>The hologenome of the rock-dwelling lichen Lasallia pustulata.</title>
        <authorList>
            <person name="Greshake Tzovaras B."/>
            <person name="Segers F."/>
            <person name="Bicker A."/>
            <person name="Dal Grande F."/>
            <person name="Otte J."/>
            <person name="Hankeln T."/>
            <person name="Schmitt I."/>
            <person name="Ebersberger I."/>
        </authorList>
    </citation>
    <scope>NUCLEOTIDE SEQUENCE [LARGE SCALE GENOMIC DNA]</scope>
    <source>
        <strain evidence="3">A1-1</strain>
    </source>
</reference>
<feature type="compositionally biased region" description="Basic and acidic residues" evidence="1">
    <location>
        <begin position="25"/>
        <end position="37"/>
    </location>
</feature>
<feature type="region of interest" description="Disordered" evidence="1">
    <location>
        <begin position="405"/>
        <end position="476"/>
    </location>
</feature>
<name>A0A5M8PWP9_9LECA</name>
<dbReference type="Gene3D" id="6.10.140.670">
    <property type="match status" value="1"/>
</dbReference>